<feature type="non-terminal residue" evidence="1">
    <location>
        <position position="1"/>
    </location>
</feature>
<keyword evidence="2" id="KW-1185">Reference proteome</keyword>
<dbReference type="AlphaFoldDB" id="H3KEQ5"/>
<name>H3KEQ5_9BURK</name>
<comment type="caution">
    <text evidence="1">The sequence shown here is derived from an EMBL/GenBank/DDBJ whole genome shotgun (WGS) entry which is preliminary data.</text>
</comment>
<proteinExistence type="predicted"/>
<dbReference type="Proteomes" id="UP000004956">
    <property type="component" value="Unassembled WGS sequence"/>
</dbReference>
<feature type="non-terminal residue" evidence="1">
    <location>
        <position position="63"/>
    </location>
</feature>
<protein>
    <submittedName>
        <fullName evidence="1">Uncharacterized protein</fullName>
    </submittedName>
</protein>
<accession>H3KEQ5</accession>
<evidence type="ECO:0000313" key="2">
    <source>
        <dbReference type="Proteomes" id="UP000004956"/>
    </source>
</evidence>
<dbReference type="HOGENOM" id="CLU_3055397_0_0_4"/>
<evidence type="ECO:0000313" key="1">
    <source>
        <dbReference type="EMBL" id="EHY31403.1"/>
    </source>
</evidence>
<dbReference type="EMBL" id="AFBQ01000166">
    <property type="protein sequence ID" value="EHY31403.1"/>
    <property type="molecule type" value="Genomic_DNA"/>
</dbReference>
<gene>
    <name evidence="1" type="ORF">HMPREF9440_01220</name>
</gene>
<organism evidence="1 2">
    <name type="scientific">Sutterella parvirubra YIT 11816</name>
    <dbReference type="NCBI Taxonomy" id="762967"/>
    <lineage>
        <taxon>Bacteria</taxon>
        <taxon>Pseudomonadati</taxon>
        <taxon>Pseudomonadota</taxon>
        <taxon>Betaproteobacteria</taxon>
        <taxon>Burkholderiales</taxon>
        <taxon>Sutterellaceae</taxon>
        <taxon>Sutterella</taxon>
    </lineage>
</organism>
<reference evidence="1 2" key="1">
    <citation type="submission" date="2011-11" db="EMBL/GenBank/DDBJ databases">
        <authorList>
            <person name="Weinstock G."/>
            <person name="Sodergren E."/>
            <person name="Clifton S."/>
            <person name="Fulton L."/>
            <person name="Fulton B."/>
            <person name="Courtney L."/>
            <person name="Fronick C."/>
            <person name="Harrison M."/>
            <person name="Strong C."/>
            <person name="Farmer C."/>
            <person name="Delahaunty K."/>
            <person name="Markovic C."/>
            <person name="Hall O."/>
            <person name="Minx P."/>
            <person name="Tomlinson C."/>
            <person name="Mitreva M."/>
            <person name="Hou S."/>
            <person name="Chen J."/>
            <person name="Wollam A."/>
            <person name="Pepin K.H."/>
            <person name="Johnson M."/>
            <person name="Bhonagiri V."/>
            <person name="Zhang X."/>
            <person name="Suruliraj S."/>
            <person name="Warren W."/>
            <person name="Chinwalla A."/>
            <person name="Mardis E.R."/>
            <person name="Wilson R.K."/>
        </authorList>
    </citation>
    <scope>NUCLEOTIDE SEQUENCE [LARGE SCALE GENOMIC DNA]</scope>
    <source>
        <strain evidence="1 2">YIT 11816</strain>
    </source>
</reference>
<sequence>VNFISLLFLTPNDRNPRTAMTQPEAQMEELLIGQLTHHESQWTFRPDIKTEAALWANLREKLD</sequence>